<dbReference type="RefSeq" id="WP_106533634.1">
    <property type="nucleotide sequence ID" value="NZ_PYAT01000007.1"/>
</dbReference>
<evidence type="ECO:0000256" key="4">
    <source>
        <dbReference type="PIRNR" id="PIRNR006078"/>
    </source>
</evidence>
<name>A0A2P8GQM7_9BACL</name>
<comment type="caution">
    <text evidence="5">The sequence shown here is derived from an EMBL/GenBank/DDBJ whole genome shotgun (WGS) entry which is preliminary data.</text>
</comment>
<dbReference type="EMBL" id="PYAT01000007">
    <property type="protein sequence ID" value="PSL36262.1"/>
    <property type="molecule type" value="Genomic_DNA"/>
</dbReference>
<comment type="similarity">
    <text evidence="1 4">Belongs to the glycerate kinase type-1 family.</text>
</comment>
<sequence length="386" mass="39717">MKIVVAPDSFKGSLSAQGVCKAVKEGIKAVFPDAEVIELPLADGGEGIMENMVYATGGKTVNTRAFDPLLRKIESAYGILGDGETAVIEMAQASGLPLLKEKERNPLVASSFGTGELIRAALDAGYRKFIIGIGGSATNDAGAGMLRALGMKFFDEAGNELEEGGAALARLARFDDSGLDSRIGESTFLVASDVRNRLCGPRGASAIFGPQKGATPEMVDELDAALGHFADIVSAQKGVDLRTFEGGGAAGGMGASLIAFLDAELQSGIDLVMERIGFAEKIKGADLIITGEGRLDVQTFNGKLITGITKAAGKAAVPVVALAGSQNLSGAQVAEIGLVAAFSIVSGPCTVEEAMAQAEPLIREKTGAVMGLLKLSMQSSDAYGNR</sequence>
<gene>
    <name evidence="5" type="ORF">B0H99_10783</name>
</gene>
<dbReference type="PANTHER" id="PTHR21599">
    <property type="entry name" value="GLYCERATE KINASE"/>
    <property type="match status" value="1"/>
</dbReference>
<keyword evidence="3 4" id="KW-0418">Kinase</keyword>
<dbReference type="Gene3D" id="3.90.1510.10">
    <property type="entry name" value="Glycerate kinase, domain 2"/>
    <property type="match status" value="1"/>
</dbReference>
<dbReference type="InterPro" id="IPR018197">
    <property type="entry name" value="Glycerate_kinase_RE-like"/>
</dbReference>
<organism evidence="5 6">
    <name type="scientific">Planomicrobium soli</name>
    <dbReference type="NCBI Taxonomy" id="1176648"/>
    <lineage>
        <taxon>Bacteria</taxon>
        <taxon>Bacillati</taxon>
        <taxon>Bacillota</taxon>
        <taxon>Bacilli</taxon>
        <taxon>Bacillales</taxon>
        <taxon>Caryophanaceae</taxon>
        <taxon>Planomicrobium</taxon>
    </lineage>
</organism>
<dbReference type="InterPro" id="IPR036129">
    <property type="entry name" value="Glycerate_kinase_sf"/>
</dbReference>
<dbReference type="Pfam" id="PF02595">
    <property type="entry name" value="Gly_kinase"/>
    <property type="match status" value="1"/>
</dbReference>
<accession>A0A2P8GQM7</accession>
<dbReference type="GO" id="GO:0008887">
    <property type="term" value="F:glycerate kinase activity"/>
    <property type="evidence" value="ECO:0007669"/>
    <property type="project" value="UniProtKB-UniRule"/>
</dbReference>
<dbReference type="Gene3D" id="3.40.50.10350">
    <property type="entry name" value="Glycerate kinase, domain 1"/>
    <property type="match status" value="1"/>
</dbReference>
<evidence type="ECO:0000256" key="2">
    <source>
        <dbReference type="ARBA" id="ARBA00022679"/>
    </source>
</evidence>
<reference evidence="5 6" key="1">
    <citation type="submission" date="2018-03" db="EMBL/GenBank/DDBJ databases">
        <title>Genomic Encyclopedia of Type Strains, Phase III (KMG-III): the genomes of soil and plant-associated and newly described type strains.</title>
        <authorList>
            <person name="Whitman W."/>
        </authorList>
    </citation>
    <scope>NUCLEOTIDE SEQUENCE [LARGE SCALE GENOMIC DNA]</scope>
    <source>
        <strain evidence="5 6">CGMCC 1.12259</strain>
    </source>
</reference>
<proteinExistence type="inferred from homology"/>
<evidence type="ECO:0000256" key="3">
    <source>
        <dbReference type="ARBA" id="ARBA00022777"/>
    </source>
</evidence>
<evidence type="ECO:0000313" key="5">
    <source>
        <dbReference type="EMBL" id="PSL36262.1"/>
    </source>
</evidence>
<dbReference type="NCBIfam" id="TIGR00045">
    <property type="entry name" value="glycerate kinase"/>
    <property type="match status" value="1"/>
</dbReference>
<dbReference type="OrthoDB" id="9774290at2"/>
<dbReference type="GO" id="GO:0031388">
    <property type="term" value="P:organic acid phosphorylation"/>
    <property type="evidence" value="ECO:0007669"/>
    <property type="project" value="UniProtKB-UniRule"/>
</dbReference>
<dbReference type="Proteomes" id="UP000242682">
    <property type="component" value="Unassembled WGS sequence"/>
</dbReference>
<dbReference type="InterPro" id="IPR018193">
    <property type="entry name" value="Glyc_kinase_flavodox-like_fold"/>
</dbReference>
<keyword evidence="2 4" id="KW-0808">Transferase</keyword>
<evidence type="ECO:0000313" key="6">
    <source>
        <dbReference type="Proteomes" id="UP000242682"/>
    </source>
</evidence>
<evidence type="ECO:0000256" key="1">
    <source>
        <dbReference type="ARBA" id="ARBA00006284"/>
    </source>
</evidence>
<dbReference type="AlphaFoldDB" id="A0A2P8GQM7"/>
<protein>
    <submittedName>
        <fullName evidence="5">Glycerate kinase</fullName>
    </submittedName>
</protein>
<keyword evidence="6" id="KW-1185">Reference proteome</keyword>
<dbReference type="SUPFAM" id="SSF110738">
    <property type="entry name" value="Glycerate kinase I"/>
    <property type="match status" value="1"/>
</dbReference>
<dbReference type="InterPro" id="IPR004381">
    <property type="entry name" value="Glycerate_kinase"/>
</dbReference>
<dbReference type="PANTHER" id="PTHR21599:SF0">
    <property type="entry name" value="GLYCERATE KINASE"/>
    <property type="match status" value="1"/>
</dbReference>
<dbReference type="PIRSF" id="PIRSF006078">
    <property type="entry name" value="GlxK"/>
    <property type="match status" value="1"/>
</dbReference>